<organism evidence="1">
    <name type="scientific">Platysiphonia delicata</name>
    <dbReference type="NCBI Taxonomy" id="2006979"/>
    <lineage>
        <taxon>Eukaryota</taxon>
        <taxon>Rhodophyta</taxon>
        <taxon>Florideophyceae</taxon>
        <taxon>Rhodymeniophycidae</taxon>
        <taxon>Ceramiales</taxon>
        <taxon>Delesseriaceae</taxon>
        <taxon>Platysiphonia</taxon>
    </lineage>
</organism>
<name>A0A1Z1M0G8_9FLOR</name>
<protein>
    <recommendedName>
        <fullName evidence="2">Reverse transcriptase N-terminal domain-containing protein</fullName>
    </recommendedName>
</protein>
<evidence type="ECO:0000313" key="1">
    <source>
        <dbReference type="EMBL" id="ARW59568.1"/>
    </source>
</evidence>
<proteinExistence type="predicted"/>
<dbReference type="RefSeq" id="YP_009391424.1">
    <property type="nucleotide sequence ID" value="NC_035258.1"/>
</dbReference>
<gene>
    <name evidence="1" type="primary">ConsOrf5</name>
</gene>
<keyword evidence="1" id="KW-0150">Chloroplast</keyword>
<reference evidence="1" key="1">
    <citation type="journal article" date="2017" name="J. Phycol.">
        <title>Analysis of chloroplast genomes and a supermatrix inform reclassification of the Rhodomelaceae (Rhodophyta).</title>
        <authorList>
            <person name="Diaz-Tapia P."/>
            <person name="Maggs C.A."/>
            <person name="West J.A."/>
            <person name="Verbruggen H."/>
        </authorList>
    </citation>
    <scope>NUCLEOTIDE SEQUENCE</scope>
    <source>
        <strain evidence="1">HV1445</strain>
    </source>
</reference>
<geneLocation type="chloroplast" evidence="1"/>
<dbReference type="AlphaFoldDB" id="A0A1Z1M0G8"/>
<accession>A0A1Z1M0G8</accession>
<dbReference type="GeneID" id="33353030"/>
<dbReference type="EMBL" id="MF101409">
    <property type="protein sequence ID" value="ARW59568.1"/>
    <property type="molecule type" value="Genomic_DNA"/>
</dbReference>
<sequence length="374" mass="45850">MFYPYKLSINTNWKTLPWKKLYSRLSSIQYKIYRSTKEYNFLAVNMWQKYLLNCNEIKIIAMQYVVDELFNYHHYNKNFKYTVSDLNKFYLLQQLNIKNHNIKEINILSIYEQIKLYLMYIAVKPEWDAKFSLVMKYDFINNSNSYCQRLFNNTSKKINHITSVLYDINYKSQYFFYKKIKLQVKLLKDVYFARYSKISQVRKLFVLFNISLLSDFKYNLVNEIYSYFVSIFVVGLDWYAIYLEKLYLEKNYKILNIRSNSLYVRQITRKNLFKLNSEGKFLTKIAKMIVNKTYIFKCLINNKIIYIFNPDVCIYFVSLLQNYYYKLNTCIHYLMKKKYFRSLSYNSTLFKISYKLNQVFYQRNINCKYFINLN</sequence>
<keyword evidence="1" id="KW-0934">Plastid</keyword>
<evidence type="ECO:0008006" key="2">
    <source>
        <dbReference type="Google" id="ProtNLM"/>
    </source>
</evidence>